<keyword evidence="2" id="KW-0472">Membrane</keyword>
<proteinExistence type="predicted"/>
<dbReference type="Proteomes" id="UP001217838">
    <property type="component" value="Unassembled WGS sequence"/>
</dbReference>
<keyword evidence="2" id="KW-0812">Transmembrane</keyword>
<name>A0ABT5AXI2_9BACT</name>
<feature type="signal peptide" evidence="3">
    <location>
        <begin position="1"/>
        <end position="20"/>
    </location>
</feature>
<gene>
    <name evidence="4" type="ORF">POL58_02355</name>
</gene>
<dbReference type="EMBL" id="JAQNDN010000001">
    <property type="protein sequence ID" value="MDC0666553.1"/>
    <property type="molecule type" value="Genomic_DNA"/>
</dbReference>
<accession>A0ABT5AXI2</accession>
<keyword evidence="2" id="KW-1133">Transmembrane helix</keyword>
<evidence type="ECO:0000256" key="2">
    <source>
        <dbReference type="SAM" id="Phobius"/>
    </source>
</evidence>
<keyword evidence="5" id="KW-1185">Reference proteome</keyword>
<reference evidence="4 5" key="1">
    <citation type="submission" date="2022-11" db="EMBL/GenBank/DDBJ databases">
        <title>Minimal conservation of predation-associated metabolite biosynthetic gene clusters underscores biosynthetic potential of Myxococcota including descriptions for ten novel species: Archangium lansinium sp. nov., Myxococcus landrumus sp. nov., Nannocystis bai.</title>
        <authorList>
            <person name="Ahearne A."/>
            <person name="Stevens C."/>
            <person name="Dowd S."/>
        </authorList>
    </citation>
    <scope>NUCLEOTIDE SEQUENCE [LARGE SCALE GENOMIC DNA]</scope>
    <source>
        <strain evidence="4 5">NCELM</strain>
    </source>
</reference>
<keyword evidence="3" id="KW-0732">Signal</keyword>
<feature type="transmembrane region" description="Helical" evidence="2">
    <location>
        <begin position="51"/>
        <end position="69"/>
    </location>
</feature>
<evidence type="ECO:0000256" key="3">
    <source>
        <dbReference type="SAM" id="SignalP"/>
    </source>
</evidence>
<sequence>MRRASLVAVVLAVAPALARADVLPEPERPQGWEPRSPPTPAPPPEKELPPAALWFAAIALAGAVVVVRARPQERAR</sequence>
<protein>
    <recommendedName>
        <fullName evidence="6">MYXO-CTERM domain-containing protein</fullName>
    </recommendedName>
</protein>
<evidence type="ECO:0000313" key="4">
    <source>
        <dbReference type="EMBL" id="MDC0666553.1"/>
    </source>
</evidence>
<evidence type="ECO:0000313" key="5">
    <source>
        <dbReference type="Proteomes" id="UP001217838"/>
    </source>
</evidence>
<feature type="region of interest" description="Disordered" evidence="1">
    <location>
        <begin position="22"/>
        <end position="48"/>
    </location>
</feature>
<organism evidence="4 5">
    <name type="scientific">Nannocystis radixulma</name>
    <dbReference type="NCBI Taxonomy" id="2995305"/>
    <lineage>
        <taxon>Bacteria</taxon>
        <taxon>Pseudomonadati</taxon>
        <taxon>Myxococcota</taxon>
        <taxon>Polyangia</taxon>
        <taxon>Nannocystales</taxon>
        <taxon>Nannocystaceae</taxon>
        <taxon>Nannocystis</taxon>
    </lineage>
</organism>
<evidence type="ECO:0008006" key="6">
    <source>
        <dbReference type="Google" id="ProtNLM"/>
    </source>
</evidence>
<feature type="chain" id="PRO_5045213919" description="MYXO-CTERM domain-containing protein" evidence="3">
    <location>
        <begin position="21"/>
        <end position="76"/>
    </location>
</feature>
<comment type="caution">
    <text evidence="4">The sequence shown here is derived from an EMBL/GenBank/DDBJ whole genome shotgun (WGS) entry which is preliminary data.</text>
</comment>
<dbReference type="RefSeq" id="WP_271994133.1">
    <property type="nucleotide sequence ID" value="NZ_JAQNDN010000001.1"/>
</dbReference>
<evidence type="ECO:0000256" key="1">
    <source>
        <dbReference type="SAM" id="MobiDB-lite"/>
    </source>
</evidence>